<dbReference type="EMBL" id="CACRUB010000031">
    <property type="protein sequence ID" value="VYU27554.1"/>
    <property type="molecule type" value="Genomic_DNA"/>
</dbReference>
<evidence type="ECO:0000313" key="1">
    <source>
        <dbReference type="EMBL" id="VYU27554.1"/>
    </source>
</evidence>
<sequence length="137" mass="15961">MILIACVDDRGGIAFNHRRQSSDSVVRDRILELTAGSRLWMNEYSAKQFDVDAMPQINISGEFLNEAVPGDYCLVEDVSVATYEKWVEQIILFKWNRVYPQDRAFDIDLTQNRWKLQSTEDFPGHSHENVTMEVYVR</sequence>
<dbReference type="RefSeq" id="WP_156621474.1">
    <property type="nucleotide sequence ID" value="NZ_CACRUB010000031.1"/>
</dbReference>
<gene>
    <name evidence="1" type="ORF">FPLFYP42_01790</name>
</gene>
<dbReference type="AlphaFoldDB" id="A0A6N3DII6"/>
<proteinExistence type="predicted"/>
<name>A0A6N3DII6_FLAPL</name>
<reference evidence="1" key="1">
    <citation type="submission" date="2019-11" db="EMBL/GenBank/DDBJ databases">
        <authorList>
            <person name="Feng L."/>
        </authorList>
    </citation>
    <scope>NUCLEOTIDE SEQUENCE</scope>
    <source>
        <strain evidence="1">FplautiiLFYP42</strain>
    </source>
</reference>
<protein>
    <submittedName>
        <fullName evidence="1">Uncharacterized protein</fullName>
    </submittedName>
</protein>
<accession>A0A6N3DII6</accession>
<organism evidence="1">
    <name type="scientific">Flavonifractor plautii</name>
    <name type="common">Fusobacterium plautii</name>
    <dbReference type="NCBI Taxonomy" id="292800"/>
    <lineage>
        <taxon>Bacteria</taxon>
        <taxon>Bacillati</taxon>
        <taxon>Bacillota</taxon>
        <taxon>Clostridia</taxon>
        <taxon>Eubacteriales</taxon>
        <taxon>Oscillospiraceae</taxon>
        <taxon>Flavonifractor</taxon>
    </lineage>
</organism>